<comment type="similarity">
    <text evidence="1 4">Belongs to the glycosyl hydrolase 31 family.</text>
</comment>
<dbReference type="GO" id="GO:0030246">
    <property type="term" value="F:carbohydrate binding"/>
    <property type="evidence" value="ECO:0007669"/>
    <property type="project" value="InterPro"/>
</dbReference>
<name>A0A517YQM8_9BACT</name>
<dbReference type="KEGG" id="pcor:KS4_05600"/>
<dbReference type="Pfam" id="PF13802">
    <property type="entry name" value="Gal_mutarotas_2"/>
    <property type="match status" value="1"/>
</dbReference>
<dbReference type="GO" id="GO:0005975">
    <property type="term" value="P:carbohydrate metabolic process"/>
    <property type="evidence" value="ECO:0007669"/>
    <property type="project" value="InterPro"/>
</dbReference>
<evidence type="ECO:0000259" key="7">
    <source>
        <dbReference type="Pfam" id="PF13802"/>
    </source>
</evidence>
<dbReference type="Pfam" id="PF01055">
    <property type="entry name" value="Glyco_hydro_31_2nd"/>
    <property type="match status" value="1"/>
</dbReference>
<dbReference type="Gene3D" id="2.60.40.1760">
    <property type="entry name" value="glycosyl hydrolase (family 31)"/>
    <property type="match status" value="1"/>
</dbReference>
<feature type="domain" description="Glycoside hydrolase family 31 TIM barrel" evidence="6">
    <location>
        <begin position="365"/>
        <end position="694"/>
    </location>
</feature>
<organism evidence="10 11">
    <name type="scientific">Poriferisphaera corsica</name>
    <dbReference type="NCBI Taxonomy" id="2528020"/>
    <lineage>
        <taxon>Bacteria</taxon>
        <taxon>Pseudomonadati</taxon>
        <taxon>Planctomycetota</taxon>
        <taxon>Phycisphaerae</taxon>
        <taxon>Phycisphaerales</taxon>
        <taxon>Phycisphaeraceae</taxon>
        <taxon>Poriferisphaera</taxon>
    </lineage>
</organism>
<evidence type="ECO:0000313" key="10">
    <source>
        <dbReference type="EMBL" id="QDU32528.1"/>
    </source>
</evidence>
<dbReference type="CDD" id="cd14752">
    <property type="entry name" value="GH31_N"/>
    <property type="match status" value="1"/>
</dbReference>
<evidence type="ECO:0000256" key="4">
    <source>
        <dbReference type="RuleBase" id="RU361185"/>
    </source>
</evidence>
<dbReference type="Gene3D" id="2.60.40.1180">
    <property type="entry name" value="Golgi alpha-mannosidase II"/>
    <property type="match status" value="2"/>
</dbReference>
<feature type="domain" description="Glycoside hydrolase family 31 N-terminal" evidence="7">
    <location>
        <begin position="241"/>
        <end position="324"/>
    </location>
</feature>
<feature type="transmembrane region" description="Helical" evidence="5">
    <location>
        <begin position="12"/>
        <end position="33"/>
    </location>
</feature>
<dbReference type="InterPro" id="IPR030458">
    <property type="entry name" value="Glyco_hydro_31_AS"/>
</dbReference>
<dbReference type="Pfam" id="PF17137">
    <property type="entry name" value="DUF5110"/>
    <property type="match status" value="1"/>
</dbReference>
<dbReference type="EC" id="3.2.1.177" evidence="10"/>
<feature type="domain" description="DUF5110" evidence="8">
    <location>
        <begin position="793"/>
        <end position="862"/>
    </location>
</feature>
<keyword evidence="5" id="KW-1133">Transmembrane helix</keyword>
<keyword evidence="2 4" id="KW-0378">Hydrolase</keyword>
<dbReference type="InterPro" id="IPR017853">
    <property type="entry name" value="GH"/>
</dbReference>
<keyword evidence="5" id="KW-0812">Transmembrane</keyword>
<evidence type="ECO:0000259" key="6">
    <source>
        <dbReference type="Pfam" id="PF01055"/>
    </source>
</evidence>
<dbReference type="PANTHER" id="PTHR22762:SF120">
    <property type="entry name" value="HETEROGLYCAN GLUCOSIDASE 1"/>
    <property type="match status" value="1"/>
</dbReference>
<dbReference type="InterPro" id="IPR048395">
    <property type="entry name" value="Glyco_hydro_31_C"/>
</dbReference>
<dbReference type="InterPro" id="IPR000322">
    <property type="entry name" value="Glyco_hydro_31_TIM"/>
</dbReference>
<accession>A0A517YQM8</accession>
<dbReference type="PROSITE" id="PS00129">
    <property type="entry name" value="GLYCOSYL_HYDROL_F31_1"/>
    <property type="match status" value="1"/>
</dbReference>
<dbReference type="SUPFAM" id="SSF74650">
    <property type="entry name" value="Galactose mutarotase-like"/>
    <property type="match status" value="1"/>
</dbReference>
<dbReference type="SUPFAM" id="SSF51445">
    <property type="entry name" value="(Trans)glycosidases"/>
    <property type="match status" value="1"/>
</dbReference>
<dbReference type="CDD" id="cd06604">
    <property type="entry name" value="GH31_glucosidase_II_MalA"/>
    <property type="match status" value="1"/>
</dbReference>
<dbReference type="EMBL" id="CP036425">
    <property type="protein sequence ID" value="QDU32528.1"/>
    <property type="molecule type" value="Genomic_DNA"/>
</dbReference>
<keyword evidence="11" id="KW-1185">Reference proteome</keyword>
<proteinExistence type="inferred from homology"/>
<gene>
    <name evidence="10" type="primary">yicI_2</name>
    <name evidence="10" type="ORF">KS4_05600</name>
</gene>
<dbReference type="GO" id="GO:0061634">
    <property type="term" value="F:alpha-D-xyloside xylohydrolase"/>
    <property type="evidence" value="ECO:0007669"/>
    <property type="project" value="UniProtKB-EC"/>
</dbReference>
<dbReference type="SUPFAM" id="SSF51011">
    <property type="entry name" value="Glycosyl hydrolase domain"/>
    <property type="match status" value="1"/>
</dbReference>
<protein>
    <submittedName>
        <fullName evidence="10">Alpha-xylosidase</fullName>
        <ecNumber evidence="10">3.2.1.177</ecNumber>
    </submittedName>
</protein>
<reference evidence="10 11" key="1">
    <citation type="submission" date="2019-02" db="EMBL/GenBank/DDBJ databases">
        <title>Deep-cultivation of Planctomycetes and their phenomic and genomic characterization uncovers novel biology.</title>
        <authorList>
            <person name="Wiegand S."/>
            <person name="Jogler M."/>
            <person name="Boedeker C."/>
            <person name="Pinto D."/>
            <person name="Vollmers J."/>
            <person name="Rivas-Marin E."/>
            <person name="Kohn T."/>
            <person name="Peeters S.H."/>
            <person name="Heuer A."/>
            <person name="Rast P."/>
            <person name="Oberbeckmann S."/>
            <person name="Bunk B."/>
            <person name="Jeske O."/>
            <person name="Meyerdierks A."/>
            <person name="Storesund J.E."/>
            <person name="Kallscheuer N."/>
            <person name="Luecker S."/>
            <person name="Lage O.M."/>
            <person name="Pohl T."/>
            <person name="Merkel B.J."/>
            <person name="Hornburger P."/>
            <person name="Mueller R.-W."/>
            <person name="Bruemmer F."/>
            <person name="Labrenz M."/>
            <person name="Spormann A.M."/>
            <person name="Op den Camp H."/>
            <person name="Overmann J."/>
            <person name="Amann R."/>
            <person name="Jetten M.S.M."/>
            <person name="Mascher T."/>
            <person name="Medema M.H."/>
            <person name="Devos D.P."/>
            <person name="Kaster A.-K."/>
            <person name="Ovreas L."/>
            <person name="Rohde M."/>
            <person name="Galperin M.Y."/>
            <person name="Jogler C."/>
        </authorList>
    </citation>
    <scope>NUCLEOTIDE SEQUENCE [LARGE SCALE GENOMIC DNA]</scope>
    <source>
        <strain evidence="10 11">KS4</strain>
    </source>
</reference>
<dbReference type="Pfam" id="PF21365">
    <property type="entry name" value="Glyco_hydro_31_3rd"/>
    <property type="match status" value="1"/>
</dbReference>
<dbReference type="InterPro" id="IPR013780">
    <property type="entry name" value="Glyco_hydro_b"/>
</dbReference>
<keyword evidence="3 4" id="KW-0326">Glycosidase</keyword>
<keyword evidence="5" id="KW-0472">Membrane</keyword>
<evidence type="ECO:0000259" key="8">
    <source>
        <dbReference type="Pfam" id="PF17137"/>
    </source>
</evidence>
<evidence type="ECO:0000313" key="11">
    <source>
        <dbReference type="Proteomes" id="UP000317369"/>
    </source>
</evidence>
<feature type="domain" description="Glycosyl hydrolase family 31 C-terminal" evidence="9">
    <location>
        <begin position="703"/>
        <end position="777"/>
    </location>
</feature>
<dbReference type="InterPro" id="IPR025887">
    <property type="entry name" value="Glyco_hydro_31_N_dom"/>
</dbReference>
<dbReference type="InterPro" id="IPR033403">
    <property type="entry name" value="DUF5110"/>
</dbReference>
<evidence type="ECO:0000256" key="3">
    <source>
        <dbReference type="ARBA" id="ARBA00023295"/>
    </source>
</evidence>
<dbReference type="Gene3D" id="3.20.20.80">
    <property type="entry name" value="Glycosidases"/>
    <property type="match status" value="1"/>
</dbReference>
<evidence type="ECO:0000256" key="1">
    <source>
        <dbReference type="ARBA" id="ARBA00007806"/>
    </source>
</evidence>
<dbReference type="InterPro" id="IPR011013">
    <property type="entry name" value="Gal_mutarotase_sf_dom"/>
</dbReference>
<sequence length="896" mass="101498">MYSDWTGDCVKCFQWRLMLLHVIVLGLFTGVLMGQSVGPAVDDNNVLDVLDVTIDGPKARLVHEGGQDFVGFWDELDTSIYWKVRVVKGGVAKVFVSQAVPREYAGSEYAFVVGDQELRSKTVGTDEWASFEEKEIGEVRLEEGVIEVRMKPMRHVEPNLFMCLKAVRFEGDVVVEAVGEDDNFEPIKTGDSGYVRDGVRAYYPADVVDVAGYESLMMVEKLPIIQRFSEEEKTGEGDVRFEKNEGRYRATIDVPMGGNVYGGGEVTGPLERSGIKTKFWNSDNFAYVRDRGSRLYQTHPWMMVVREDGSAFGVIADSTWRGQVEVSEGMIVFTFDGEPFRVLVLEGDGPEDVLMKLGELTGKMKLPPKWALGYQQCRWSYEPDTKVMAIADEFRKRRLPCDVIWMDIDYMDEFRVFTFDKQKFGDPKGLNNYLNERGFKGVWMIDPGVKKDDESGYGVYESGTAKDVWVRDAKGEVYEGDVWPGACVFPDFTRADVREWWAGLYKDYMAQGVSGVWNDMNEPAVFSGPDYTMPMTNLHEGDDEISAGTHREYHNVYGFLMVRASREGMMRANPEKRPFVLTRSNYLGGQRYAATWTGDNKSTVEHMELSVPMTLTLGLSGQPFNGPDLGGFSEQLDGELWAKWIGFGTMFPFVRGHAMKGMNDKEPWAFGEVVEDVSRVALERRYRLMPYFYTVFEAASRTGLPIMRPMFMADAKDQSLRYEDRAFLVGQDLMVVPRWAEDVALPSGVWESVSLVGEMIDDEKYQADLKVRGGAIVPMGPVMQYTDERSLDELTLVVVLDERGEALGELYEDAGDGYGYQKGEYLRTTYRVVMNGRKDIRVWIEGREGRWKPIERKVVVEVWSDGEKRMGVIEREADLEGNGVFVELSGMKALAQ</sequence>
<dbReference type="PANTHER" id="PTHR22762">
    <property type="entry name" value="ALPHA-GLUCOSIDASE"/>
    <property type="match status" value="1"/>
</dbReference>
<evidence type="ECO:0000256" key="2">
    <source>
        <dbReference type="ARBA" id="ARBA00022801"/>
    </source>
</evidence>
<evidence type="ECO:0000256" key="5">
    <source>
        <dbReference type="SAM" id="Phobius"/>
    </source>
</evidence>
<dbReference type="Proteomes" id="UP000317369">
    <property type="component" value="Chromosome"/>
</dbReference>
<evidence type="ECO:0000259" key="9">
    <source>
        <dbReference type="Pfam" id="PF21365"/>
    </source>
</evidence>
<dbReference type="AlphaFoldDB" id="A0A517YQM8"/>